<gene>
    <name evidence="1" type="ORF">LCGC14_1578570</name>
</gene>
<sequence>MADPKKRKGIGKLDSLFFTHIYLRHYLKFTTPQFHKEIYHALGDDVQNFVELVAFRGSAKSTIASLSYPLYRAVTGKSRFIILISDTFKQAKIHIANLISELENNKELREDYGDFRSKDEEWTATNLVLNNGVRILSLSKGQKIRGLRHLEFRPDLIIGDDIENPDSVRVKEQRDKTEEWWLSDVIPALADEGKLVLIGSLLHTDSLMARTKGRILTGGWGLLKEYPIIKDGKSLWPERYDEKGLERLQKQIAQSNEGKRFWLREYLLQIVPDEGQIVTKVNYYQKLPTIKVIGIGVDLAISQKQTADNTAFNVAGEGDDGKIYNLYNFSKRLLFNDTLSKLHEIYENYKVLYPGVPIKIGWEDVAYQAVGIEEYTRRYGVKPESIKRTQDKHARLNLLEPRLTSGQILFRETGDEDVVMQILNFGVERYDDLMDAAEISFNLLIRHVAPNVRLL</sequence>
<reference evidence="1" key="1">
    <citation type="journal article" date="2015" name="Nature">
        <title>Complex archaea that bridge the gap between prokaryotes and eukaryotes.</title>
        <authorList>
            <person name="Spang A."/>
            <person name="Saw J.H."/>
            <person name="Jorgensen S.L."/>
            <person name="Zaremba-Niedzwiedzka K."/>
            <person name="Martijn J."/>
            <person name="Lind A.E."/>
            <person name="van Eijk R."/>
            <person name="Schleper C."/>
            <person name="Guy L."/>
            <person name="Ettema T.J."/>
        </authorList>
    </citation>
    <scope>NUCLEOTIDE SEQUENCE</scope>
</reference>
<name>A0A0F9KYI4_9ZZZZ</name>
<evidence type="ECO:0008006" key="2">
    <source>
        <dbReference type="Google" id="ProtNLM"/>
    </source>
</evidence>
<organism evidence="1">
    <name type="scientific">marine sediment metagenome</name>
    <dbReference type="NCBI Taxonomy" id="412755"/>
    <lineage>
        <taxon>unclassified sequences</taxon>
        <taxon>metagenomes</taxon>
        <taxon>ecological metagenomes</taxon>
    </lineage>
</organism>
<dbReference type="AlphaFoldDB" id="A0A0F9KYI4"/>
<dbReference type="Gene3D" id="3.40.50.300">
    <property type="entry name" value="P-loop containing nucleotide triphosphate hydrolases"/>
    <property type="match status" value="1"/>
</dbReference>
<dbReference type="InterPro" id="IPR027417">
    <property type="entry name" value="P-loop_NTPase"/>
</dbReference>
<proteinExistence type="predicted"/>
<accession>A0A0F9KYI4</accession>
<comment type="caution">
    <text evidence="1">The sequence shown here is derived from an EMBL/GenBank/DDBJ whole genome shotgun (WGS) entry which is preliminary data.</text>
</comment>
<evidence type="ECO:0000313" key="1">
    <source>
        <dbReference type="EMBL" id="KKM27053.1"/>
    </source>
</evidence>
<dbReference type="EMBL" id="LAZR01012394">
    <property type="protein sequence ID" value="KKM27053.1"/>
    <property type="molecule type" value="Genomic_DNA"/>
</dbReference>
<protein>
    <recommendedName>
        <fullName evidence="2">Terminase large subunit gp17-like C-terminal domain-containing protein</fullName>
    </recommendedName>
</protein>